<name>A0A9Q0G913_9ROSI</name>
<dbReference type="InterPro" id="IPR025558">
    <property type="entry name" value="DUF4283"/>
</dbReference>
<dbReference type="AlphaFoldDB" id="A0A9Q0G913"/>
<protein>
    <recommendedName>
        <fullName evidence="1">DUF4283 domain-containing protein</fullName>
    </recommendedName>
</protein>
<dbReference type="Pfam" id="PF14111">
    <property type="entry name" value="DUF4283"/>
    <property type="match status" value="1"/>
</dbReference>
<keyword evidence="3" id="KW-1185">Reference proteome</keyword>
<dbReference type="Proteomes" id="UP001141552">
    <property type="component" value="Unassembled WGS sequence"/>
</dbReference>
<dbReference type="EMBL" id="JAKUCV010001686">
    <property type="protein sequence ID" value="KAJ4845408.1"/>
    <property type="molecule type" value="Genomic_DNA"/>
</dbReference>
<sequence>EGGKTKEEVDLEESLGAIVTRTYAVGKLIEDRRVSLSQIRSQIHNIWYIKGDFSLIPKPNGVYLISFEHEEDKRKVVIGAPWLVSNMHFSWKDWKIIKLGDAFPVFHYYKPSLDSILGWQGFVRARVEVEINRPLRLGVCYRGANGKYYPTKRQGAIVTNENNDTNMPETEVRLDETTPAVSSSQLPLTPMAIVRQKCKEA</sequence>
<reference evidence="2" key="1">
    <citation type="submission" date="2022-02" db="EMBL/GenBank/DDBJ databases">
        <authorList>
            <person name="Henning P.M."/>
            <person name="McCubbin A.G."/>
            <person name="Shore J.S."/>
        </authorList>
    </citation>
    <scope>NUCLEOTIDE SEQUENCE</scope>
    <source>
        <strain evidence="2">F60SS</strain>
        <tissue evidence="2">Leaves</tissue>
    </source>
</reference>
<feature type="domain" description="DUF4283" evidence="1">
    <location>
        <begin position="25"/>
        <end position="95"/>
    </location>
</feature>
<evidence type="ECO:0000313" key="2">
    <source>
        <dbReference type="EMBL" id="KAJ4845408.1"/>
    </source>
</evidence>
<accession>A0A9Q0G913</accession>
<organism evidence="2 3">
    <name type="scientific">Turnera subulata</name>
    <dbReference type="NCBI Taxonomy" id="218843"/>
    <lineage>
        <taxon>Eukaryota</taxon>
        <taxon>Viridiplantae</taxon>
        <taxon>Streptophyta</taxon>
        <taxon>Embryophyta</taxon>
        <taxon>Tracheophyta</taxon>
        <taxon>Spermatophyta</taxon>
        <taxon>Magnoliopsida</taxon>
        <taxon>eudicotyledons</taxon>
        <taxon>Gunneridae</taxon>
        <taxon>Pentapetalae</taxon>
        <taxon>rosids</taxon>
        <taxon>fabids</taxon>
        <taxon>Malpighiales</taxon>
        <taxon>Passifloraceae</taxon>
        <taxon>Turnera</taxon>
    </lineage>
</organism>
<feature type="non-terminal residue" evidence="2">
    <location>
        <position position="1"/>
    </location>
</feature>
<proteinExistence type="predicted"/>
<evidence type="ECO:0000259" key="1">
    <source>
        <dbReference type="Pfam" id="PF14111"/>
    </source>
</evidence>
<gene>
    <name evidence="2" type="ORF">Tsubulata_032068</name>
</gene>
<comment type="caution">
    <text evidence="2">The sequence shown here is derived from an EMBL/GenBank/DDBJ whole genome shotgun (WGS) entry which is preliminary data.</text>
</comment>
<dbReference type="OrthoDB" id="1166622at2759"/>
<reference evidence="2" key="2">
    <citation type="journal article" date="2023" name="Plants (Basel)">
        <title>Annotation of the Turnera subulata (Passifloraceae) Draft Genome Reveals the S-Locus Evolved after the Divergence of Turneroideae from Passifloroideae in a Stepwise Manner.</title>
        <authorList>
            <person name="Henning P.M."/>
            <person name="Roalson E.H."/>
            <person name="Mir W."/>
            <person name="McCubbin A.G."/>
            <person name="Shore J.S."/>
        </authorList>
    </citation>
    <scope>NUCLEOTIDE SEQUENCE</scope>
    <source>
        <strain evidence="2">F60SS</strain>
    </source>
</reference>
<evidence type="ECO:0000313" key="3">
    <source>
        <dbReference type="Proteomes" id="UP001141552"/>
    </source>
</evidence>